<dbReference type="InterPro" id="IPR036641">
    <property type="entry name" value="HPT_dom_sf"/>
</dbReference>
<dbReference type="Proteomes" id="UP000275777">
    <property type="component" value="Chromosome"/>
</dbReference>
<feature type="modified residue" description="Phosphohistidine" evidence="10">
    <location>
        <position position="161"/>
    </location>
</feature>
<dbReference type="GO" id="GO:0005886">
    <property type="term" value="C:plasma membrane"/>
    <property type="evidence" value="ECO:0007669"/>
    <property type="project" value="UniProtKB-SubCell"/>
</dbReference>
<evidence type="ECO:0000256" key="11">
    <source>
        <dbReference type="PROSITE-ProRule" id="PRU00169"/>
    </source>
</evidence>
<dbReference type="SUPFAM" id="SSF52172">
    <property type="entry name" value="CheY-like"/>
    <property type="match status" value="1"/>
</dbReference>
<dbReference type="Pfam" id="PF01627">
    <property type="entry name" value="Hpt"/>
    <property type="match status" value="1"/>
</dbReference>
<keyword evidence="8" id="KW-0902">Two-component regulatory system</keyword>
<sequence length="372" mass="40049">MSQAVSADPPFDIVIMDVQMPDIDGLEATRRIRADMRCQRLPILAMTANASQADRAACLAAGMNDHVGKPIDIDELVPKLLALAGREGGPDGTAASVPAPRADDSGALVESLPSRLRRFGNKLRVYRAALATFRPECETLLSGIAESGRLDARPELASGLHTLKGLAATLGAQALSRLAAELEKRAREGEAIRGEDLERLRGLLGDSVAQLFDSLPAEETGKTAKPLPDGDWRRQLRDILVLLEDSNLAAIDLVDELLDRPLALRRTRCAKWRPACSGCSSNRRSPSSGSCWHWRTEQAGPRPACGGRRQPAERRSSTGTDLDVGVLETPATLSSGISGWSRESRRPGSRAGCRTPPAGSRRRGALSHRARR</sequence>
<dbReference type="AlphaFoldDB" id="A0A3S4LGN2"/>
<dbReference type="PROSITE" id="PS50110">
    <property type="entry name" value="RESPONSE_REGULATORY"/>
    <property type="match status" value="1"/>
</dbReference>
<keyword evidence="2" id="KW-1003">Cell membrane</keyword>
<dbReference type="InterPro" id="IPR008207">
    <property type="entry name" value="Sig_transdc_His_kin_Hpt_dom"/>
</dbReference>
<feature type="region of interest" description="Disordered" evidence="12">
    <location>
        <begin position="274"/>
        <end position="372"/>
    </location>
</feature>
<dbReference type="SMART" id="SM00448">
    <property type="entry name" value="REC"/>
    <property type="match status" value="1"/>
</dbReference>
<dbReference type="CDD" id="cd00088">
    <property type="entry name" value="HPT"/>
    <property type="match status" value="1"/>
</dbReference>
<dbReference type="GO" id="GO:0005524">
    <property type="term" value="F:ATP binding"/>
    <property type="evidence" value="ECO:0007669"/>
    <property type="project" value="UniProtKB-KW"/>
</dbReference>
<reference evidence="15 16" key="1">
    <citation type="submission" date="2018-12" db="EMBL/GenBank/DDBJ databases">
        <authorList>
            <consortium name="Pathogen Informatics"/>
        </authorList>
    </citation>
    <scope>NUCLEOTIDE SEQUENCE [LARGE SCALE GENOMIC DNA]</scope>
    <source>
        <strain evidence="15 16">NCTC9695</strain>
    </source>
</reference>
<evidence type="ECO:0000256" key="7">
    <source>
        <dbReference type="ARBA" id="ARBA00022989"/>
    </source>
</evidence>
<keyword evidence="5" id="KW-0547">Nucleotide-binding</keyword>
<evidence type="ECO:0000313" key="16">
    <source>
        <dbReference type="Proteomes" id="UP000275777"/>
    </source>
</evidence>
<feature type="domain" description="HPt" evidence="14">
    <location>
        <begin position="122"/>
        <end position="218"/>
    </location>
</feature>
<keyword evidence="3 11" id="KW-0597">Phosphoprotein</keyword>
<feature type="compositionally biased region" description="Basic residues" evidence="12">
    <location>
        <begin position="360"/>
        <end position="372"/>
    </location>
</feature>
<dbReference type="CDD" id="cd17546">
    <property type="entry name" value="REC_hyHK_CKI1_RcsC-like"/>
    <property type="match status" value="1"/>
</dbReference>
<protein>
    <submittedName>
        <fullName evidence="15">Response regulator ArlR</fullName>
    </submittedName>
</protein>
<dbReference type="SUPFAM" id="SSF47226">
    <property type="entry name" value="Histidine-containing phosphotransfer domain, HPT domain"/>
    <property type="match status" value="1"/>
</dbReference>
<keyword evidence="7" id="KW-1133">Transmembrane helix</keyword>
<dbReference type="GO" id="GO:0000160">
    <property type="term" value="P:phosphorelay signal transduction system"/>
    <property type="evidence" value="ECO:0007669"/>
    <property type="project" value="UniProtKB-KW"/>
</dbReference>
<evidence type="ECO:0000256" key="3">
    <source>
        <dbReference type="ARBA" id="ARBA00022553"/>
    </source>
</evidence>
<evidence type="ECO:0000256" key="6">
    <source>
        <dbReference type="ARBA" id="ARBA00022840"/>
    </source>
</evidence>
<evidence type="ECO:0000256" key="8">
    <source>
        <dbReference type="ARBA" id="ARBA00023012"/>
    </source>
</evidence>
<evidence type="ECO:0000259" key="13">
    <source>
        <dbReference type="PROSITE" id="PS50110"/>
    </source>
</evidence>
<evidence type="ECO:0000256" key="1">
    <source>
        <dbReference type="ARBA" id="ARBA00004651"/>
    </source>
</evidence>
<dbReference type="InterPro" id="IPR011006">
    <property type="entry name" value="CheY-like_superfamily"/>
</dbReference>
<dbReference type="Pfam" id="PF00072">
    <property type="entry name" value="Response_reg"/>
    <property type="match status" value="1"/>
</dbReference>
<evidence type="ECO:0000256" key="2">
    <source>
        <dbReference type="ARBA" id="ARBA00022475"/>
    </source>
</evidence>
<dbReference type="PROSITE" id="PS50894">
    <property type="entry name" value="HPT"/>
    <property type="match status" value="1"/>
</dbReference>
<feature type="domain" description="Response regulatory" evidence="13">
    <location>
        <begin position="1"/>
        <end position="84"/>
    </location>
</feature>
<dbReference type="PANTHER" id="PTHR45339">
    <property type="entry name" value="HYBRID SIGNAL TRANSDUCTION HISTIDINE KINASE J"/>
    <property type="match status" value="1"/>
</dbReference>
<evidence type="ECO:0000256" key="5">
    <source>
        <dbReference type="ARBA" id="ARBA00022741"/>
    </source>
</evidence>
<keyword evidence="9" id="KW-0472">Membrane</keyword>
<feature type="modified residue" description="4-aspartylphosphate" evidence="11">
    <location>
        <position position="17"/>
    </location>
</feature>
<keyword evidence="4" id="KW-0812">Transmembrane</keyword>
<keyword evidence="6" id="KW-0067">ATP-binding</keyword>
<evidence type="ECO:0000259" key="14">
    <source>
        <dbReference type="PROSITE" id="PS50894"/>
    </source>
</evidence>
<gene>
    <name evidence="15" type="primary">arlR</name>
    <name evidence="15" type="ORF">NCTC9695_02301</name>
</gene>
<dbReference type="GO" id="GO:0004672">
    <property type="term" value="F:protein kinase activity"/>
    <property type="evidence" value="ECO:0007669"/>
    <property type="project" value="UniProtKB-ARBA"/>
</dbReference>
<feature type="compositionally biased region" description="Low complexity" evidence="12">
    <location>
        <begin position="276"/>
        <end position="291"/>
    </location>
</feature>
<evidence type="ECO:0000256" key="9">
    <source>
        <dbReference type="ARBA" id="ARBA00023136"/>
    </source>
</evidence>
<evidence type="ECO:0000256" key="4">
    <source>
        <dbReference type="ARBA" id="ARBA00022692"/>
    </source>
</evidence>
<dbReference type="Gene3D" id="1.20.120.160">
    <property type="entry name" value="HPT domain"/>
    <property type="match status" value="1"/>
</dbReference>
<accession>A0A3S4LGN2</accession>
<dbReference type="InterPro" id="IPR001789">
    <property type="entry name" value="Sig_transdc_resp-reg_receiver"/>
</dbReference>
<organism evidence="15 16">
    <name type="scientific">Chromobacterium violaceum</name>
    <dbReference type="NCBI Taxonomy" id="536"/>
    <lineage>
        <taxon>Bacteria</taxon>
        <taxon>Pseudomonadati</taxon>
        <taxon>Pseudomonadota</taxon>
        <taxon>Betaproteobacteria</taxon>
        <taxon>Neisseriales</taxon>
        <taxon>Chromobacteriaceae</taxon>
        <taxon>Chromobacterium</taxon>
    </lineage>
</organism>
<evidence type="ECO:0000256" key="10">
    <source>
        <dbReference type="PROSITE-ProRule" id="PRU00110"/>
    </source>
</evidence>
<comment type="subcellular location">
    <subcellularLocation>
        <location evidence="1">Cell membrane</location>
        <topology evidence="1">Multi-pass membrane protein</topology>
    </subcellularLocation>
</comment>
<dbReference type="PANTHER" id="PTHR45339:SF1">
    <property type="entry name" value="HYBRID SIGNAL TRANSDUCTION HISTIDINE KINASE J"/>
    <property type="match status" value="1"/>
</dbReference>
<dbReference type="EMBL" id="LR134182">
    <property type="protein sequence ID" value="VEB41859.1"/>
    <property type="molecule type" value="Genomic_DNA"/>
</dbReference>
<evidence type="ECO:0000313" key="15">
    <source>
        <dbReference type="EMBL" id="VEB41859.1"/>
    </source>
</evidence>
<proteinExistence type="predicted"/>
<name>A0A3S4LGN2_CHRVL</name>
<evidence type="ECO:0000256" key="12">
    <source>
        <dbReference type="SAM" id="MobiDB-lite"/>
    </source>
</evidence>
<dbReference type="Gene3D" id="3.40.50.2300">
    <property type="match status" value="1"/>
</dbReference>